<dbReference type="AlphaFoldDB" id="A0A9Q9C1N7"/>
<dbReference type="Pfam" id="PF00173">
    <property type="entry name" value="Cyt-b5"/>
    <property type="match status" value="1"/>
</dbReference>
<dbReference type="EMBL" id="CP075147">
    <property type="protein sequence ID" value="UTX42416.1"/>
    <property type="molecule type" value="Genomic_DNA"/>
</dbReference>
<keyword evidence="3 4" id="KW-0408">Iron</keyword>
<evidence type="ECO:0000256" key="4">
    <source>
        <dbReference type="RuleBase" id="RU362121"/>
    </source>
</evidence>
<evidence type="ECO:0000256" key="1">
    <source>
        <dbReference type="ARBA" id="ARBA00022617"/>
    </source>
</evidence>
<dbReference type="EMBL" id="CP119062">
    <property type="protein sequence ID" value="WEL37859.1"/>
    <property type="molecule type" value="Genomic_DNA"/>
</dbReference>
<reference evidence="6" key="1">
    <citation type="submission" date="2021-05" db="EMBL/GenBank/DDBJ databases">
        <title>Encephalitozoon hellem ATCC 50604 Complete Genome.</title>
        <authorList>
            <person name="Mascarenhas dos Santos A.C."/>
            <person name="Julian A.T."/>
            <person name="Pombert J.-F."/>
        </authorList>
    </citation>
    <scope>NUCLEOTIDE SEQUENCE</scope>
    <source>
        <strain evidence="6">ATCC 50604</strain>
    </source>
</reference>
<dbReference type="PANTHER" id="PTHR46237">
    <property type="entry name" value="CYTOCHROME B5 REDUCTASE 4 FAMILY MEMBER"/>
    <property type="match status" value="1"/>
</dbReference>
<dbReference type="InterPro" id="IPR036400">
    <property type="entry name" value="Cyt_B5-like_heme/steroid_sf"/>
</dbReference>
<reference evidence="7 9" key="2">
    <citation type="submission" date="2023-02" db="EMBL/GenBank/DDBJ databases">
        <title>Encephalitozoon hellem ATCC 50451 complete genome.</title>
        <authorList>
            <person name="Mascarenhas dos Santos A.C."/>
            <person name="Julian A.T."/>
            <person name="Pombert J.-F."/>
        </authorList>
    </citation>
    <scope>NUCLEOTIDE SEQUENCE [LARGE SCALE GENOMIC DNA]</scope>
    <source>
        <strain evidence="7 9">ATCC 50451</strain>
    </source>
</reference>
<keyword evidence="9" id="KW-1185">Reference proteome</keyword>
<name>A0A9Q9C1N7_ENCHE</name>
<feature type="domain" description="Cytochrome b5 heme-binding" evidence="5">
    <location>
        <begin position="16"/>
        <end position="91"/>
    </location>
</feature>
<keyword evidence="2 4" id="KW-0479">Metal-binding</keyword>
<dbReference type="PROSITE" id="PS50255">
    <property type="entry name" value="CYTOCHROME_B5_2"/>
    <property type="match status" value="1"/>
</dbReference>
<evidence type="ECO:0000313" key="8">
    <source>
        <dbReference type="Proteomes" id="UP001059546"/>
    </source>
</evidence>
<dbReference type="Proteomes" id="UP001217963">
    <property type="component" value="Chromosome I"/>
</dbReference>
<sequence>MNLIRWSREKRRAPSFRTFTVEEVSRHDKVDDCWIIMDGVVYDVTDFLRLHPGGIDVIMKHAGRDCTDAFNKAHPHVNKELLLGSVIGTVVKE</sequence>
<evidence type="ECO:0000259" key="5">
    <source>
        <dbReference type="PROSITE" id="PS50255"/>
    </source>
</evidence>
<accession>A0A9Q9C1N7</accession>
<dbReference type="GO" id="GO:0020037">
    <property type="term" value="F:heme binding"/>
    <property type="evidence" value="ECO:0007669"/>
    <property type="project" value="UniProtKB-UniRule"/>
</dbReference>
<dbReference type="PANTHER" id="PTHR46237:SF1">
    <property type="entry name" value="CYTOCHROME B5 REDUCTASE 4"/>
    <property type="match status" value="1"/>
</dbReference>
<dbReference type="InterPro" id="IPR018506">
    <property type="entry name" value="Cyt_B5_heme-BS"/>
</dbReference>
<evidence type="ECO:0000256" key="3">
    <source>
        <dbReference type="ARBA" id="ARBA00023004"/>
    </source>
</evidence>
<organism evidence="6 8">
    <name type="scientific">Encephalitozoon hellem</name>
    <name type="common">Microsporidian parasite</name>
    <dbReference type="NCBI Taxonomy" id="27973"/>
    <lineage>
        <taxon>Eukaryota</taxon>
        <taxon>Fungi</taxon>
        <taxon>Fungi incertae sedis</taxon>
        <taxon>Microsporidia</taxon>
        <taxon>Unikaryonidae</taxon>
        <taxon>Encephalitozoon</taxon>
    </lineage>
</organism>
<evidence type="ECO:0000313" key="9">
    <source>
        <dbReference type="Proteomes" id="UP001217963"/>
    </source>
</evidence>
<evidence type="ECO:0000256" key="2">
    <source>
        <dbReference type="ARBA" id="ARBA00022723"/>
    </source>
</evidence>
<evidence type="ECO:0000313" key="7">
    <source>
        <dbReference type="EMBL" id="WEL37859.1"/>
    </source>
</evidence>
<dbReference type="PRINTS" id="PR00363">
    <property type="entry name" value="CYTOCHROMEB5"/>
</dbReference>
<protein>
    <submittedName>
        <fullName evidence="6 7">Cytochrome B5</fullName>
    </submittedName>
</protein>
<dbReference type="SMART" id="SM01117">
    <property type="entry name" value="Cyt-b5"/>
    <property type="match status" value="1"/>
</dbReference>
<dbReference type="GO" id="GO:0004128">
    <property type="term" value="F:cytochrome-b5 reductase activity, acting on NAD(P)H"/>
    <property type="evidence" value="ECO:0007669"/>
    <property type="project" value="TreeGrafter"/>
</dbReference>
<dbReference type="FunFam" id="3.10.120.10:FF:000007">
    <property type="entry name" value="Sulfite oxidase, mitochondrial"/>
    <property type="match status" value="1"/>
</dbReference>
<dbReference type="OrthoDB" id="260519at2759"/>
<dbReference type="InterPro" id="IPR051872">
    <property type="entry name" value="Cytochrome_b5/Flavoprotein_Rdt"/>
</dbReference>
<gene>
    <name evidence="6" type="ORF">GPU96_01g01200</name>
    <name evidence="7" type="ORF">PFJ87_01g01130</name>
</gene>
<dbReference type="PROSITE" id="PS00191">
    <property type="entry name" value="CYTOCHROME_B5_1"/>
    <property type="match status" value="1"/>
</dbReference>
<comment type="similarity">
    <text evidence="4">Belongs to the cytochrome b5 family.</text>
</comment>
<evidence type="ECO:0000313" key="6">
    <source>
        <dbReference type="EMBL" id="UTX42416.1"/>
    </source>
</evidence>
<dbReference type="Gene3D" id="3.10.120.10">
    <property type="entry name" value="Cytochrome b5-like heme/steroid binding domain"/>
    <property type="match status" value="1"/>
</dbReference>
<dbReference type="Proteomes" id="UP001059546">
    <property type="component" value="Chromosome I"/>
</dbReference>
<keyword evidence="1 4" id="KW-0349">Heme</keyword>
<dbReference type="GO" id="GO:0046872">
    <property type="term" value="F:metal ion binding"/>
    <property type="evidence" value="ECO:0007669"/>
    <property type="project" value="UniProtKB-UniRule"/>
</dbReference>
<dbReference type="GO" id="GO:0005737">
    <property type="term" value="C:cytoplasm"/>
    <property type="evidence" value="ECO:0007669"/>
    <property type="project" value="TreeGrafter"/>
</dbReference>
<proteinExistence type="inferred from homology"/>
<dbReference type="InterPro" id="IPR001199">
    <property type="entry name" value="Cyt_B5-like_heme/steroid-bd"/>
</dbReference>
<dbReference type="SUPFAM" id="SSF55856">
    <property type="entry name" value="Cytochrome b5-like heme/steroid binding domain"/>
    <property type="match status" value="1"/>
</dbReference>